<dbReference type="Pfam" id="PF01476">
    <property type="entry name" value="LysM"/>
    <property type="match status" value="1"/>
</dbReference>
<dbReference type="SMART" id="SM00257">
    <property type="entry name" value="LysM"/>
    <property type="match status" value="1"/>
</dbReference>
<dbReference type="RefSeq" id="WP_091678109.1">
    <property type="nucleotide sequence ID" value="NZ_FOSN01000002.1"/>
</dbReference>
<feature type="domain" description="BON" evidence="1">
    <location>
        <begin position="19"/>
        <end position="87"/>
    </location>
</feature>
<dbReference type="PANTHER" id="PTHR34700">
    <property type="entry name" value="POTASSIUM BINDING PROTEIN KBP"/>
    <property type="match status" value="1"/>
</dbReference>
<name>A0A1I3WV71_9HYPH</name>
<evidence type="ECO:0000313" key="3">
    <source>
        <dbReference type="EMBL" id="SFK11180.1"/>
    </source>
</evidence>
<protein>
    <submittedName>
        <fullName evidence="3">BON domain-containing protein</fullName>
    </submittedName>
</protein>
<dbReference type="EMBL" id="FOSN01000002">
    <property type="protein sequence ID" value="SFK11180.1"/>
    <property type="molecule type" value="Genomic_DNA"/>
</dbReference>
<dbReference type="PANTHER" id="PTHR34700:SF8">
    <property type="entry name" value="POTASSIUM BINDING PROTEIN KBP"/>
    <property type="match status" value="1"/>
</dbReference>
<accession>A0A1I3WV71</accession>
<keyword evidence="4" id="KW-1185">Reference proteome</keyword>
<dbReference type="PROSITE" id="PS51782">
    <property type="entry name" value="LYSM"/>
    <property type="match status" value="1"/>
</dbReference>
<dbReference type="SUPFAM" id="SSF54106">
    <property type="entry name" value="LysM domain"/>
    <property type="match status" value="1"/>
</dbReference>
<dbReference type="PROSITE" id="PS50914">
    <property type="entry name" value="BON"/>
    <property type="match status" value="1"/>
</dbReference>
<proteinExistence type="predicted"/>
<evidence type="ECO:0000259" key="1">
    <source>
        <dbReference type="PROSITE" id="PS50914"/>
    </source>
</evidence>
<dbReference type="Gene3D" id="3.10.350.10">
    <property type="entry name" value="LysM domain"/>
    <property type="match status" value="1"/>
</dbReference>
<dbReference type="Pfam" id="PF04972">
    <property type="entry name" value="BON"/>
    <property type="match status" value="1"/>
</dbReference>
<dbReference type="STRING" id="1612308.SAMN05444581_102158"/>
<reference evidence="3 4" key="1">
    <citation type="submission" date="2016-10" db="EMBL/GenBank/DDBJ databases">
        <authorList>
            <person name="de Groot N.N."/>
        </authorList>
    </citation>
    <scope>NUCLEOTIDE SEQUENCE [LARGE SCALE GENOMIC DNA]</scope>
    <source>
        <strain evidence="3 4">NE2</strain>
    </source>
</reference>
<organism evidence="3 4">
    <name type="scientific">Methylocapsa palsarum</name>
    <dbReference type="NCBI Taxonomy" id="1612308"/>
    <lineage>
        <taxon>Bacteria</taxon>
        <taxon>Pseudomonadati</taxon>
        <taxon>Pseudomonadota</taxon>
        <taxon>Alphaproteobacteria</taxon>
        <taxon>Hyphomicrobiales</taxon>
        <taxon>Beijerinckiaceae</taxon>
        <taxon>Methylocapsa</taxon>
    </lineage>
</organism>
<gene>
    <name evidence="3" type="ORF">SAMN05444581_102158</name>
</gene>
<evidence type="ECO:0000259" key="2">
    <source>
        <dbReference type="PROSITE" id="PS51782"/>
    </source>
</evidence>
<sequence length="151" mass="15855">MGLLSFAKSVGAKIFGGSEAAPAPPDELKKEAEKHGLDLSKADIKVEGDKVILSGSALSTEEAEKIALAIGNSVGVSKVQNDLVAANAITESKFYTVVSGDTLWKIAETEYGKGHGAKYTLIFEANKPLLSDPDKIYPGQVLRVPPLTATV</sequence>
<evidence type="ECO:0000313" key="4">
    <source>
        <dbReference type="Proteomes" id="UP000198755"/>
    </source>
</evidence>
<dbReference type="CDD" id="cd00118">
    <property type="entry name" value="LysM"/>
    <property type="match status" value="1"/>
</dbReference>
<dbReference type="Proteomes" id="UP000198755">
    <property type="component" value="Unassembled WGS sequence"/>
</dbReference>
<dbReference type="OrthoDB" id="370541at2"/>
<dbReference type="InterPro" id="IPR052196">
    <property type="entry name" value="Bact_Kbp"/>
</dbReference>
<dbReference type="InterPro" id="IPR007055">
    <property type="entry name" value="BON_dom"/>
</dbReference>
<dbReference type="NCBIfam" id="NF008399">
    <property type="entry name" value="PRK11198.1"/>
    <property type="match status" value="1"/>
</dbReference>
<dbReference type="InterPro" id="IPR018392">
    <property type="entry name" value="LysM"/>
</dbReference>
<dbReference type="InterPro" id="IPR036779">
    <property type="entry name" value="LysM_dom_sf"/>
</dbReference>
<feature type="domain" description="LysM" evidence="2">
    <location>
        <begin position="93"/>
        <end position="144"/>
    </location>
</feature>
<dbReference type="AlphaFoldDB" id="A0A1I3WV71"/>